<dbReference type="InterPro" id="IPR036126">
    <property type="entry name" value="TBCA_sf"/>
</dbReference>
<dbReference type="Pfam" id="PF02970">
    <property type="entry name" value="TBCA"/>
    <property type="match status" value="1"/>
</dbReference>
<keyword evidence="6 9" id="KW-0493">Microtubule</keyword>
<evidence type="ECO:0000256" key="4">
    <source>
        <dbReference type="ARBA" id="ARBA00015002"/>
    </source>
</evidence>
<keyword evidence="11" id="KW-1185">Reference proteome</keyword>
<sequence length="109" mass="12451">MAPTQLEIKVKALERLVKEESYYLQEAKDQAAHVESLKNDPKIDPYDLKKQVEVLEDTQRLLPTLYQKIREFKDDLSQFLASYKGIEKTDPAKAALESADALLATVDQK</sequence>
<dbReference type="RefSeq" id="XP_041404938.1">
    <property type="nucleotide sequence ID" value="XM_041549004.1"/>
</dbReference>
<comment type="subunit">
    <text evidence="9">Supercomplex made of cofactors A to E. Cofactors A and D function by capturing and stabilizing tubulin in a quasi-native conformation. Cofactor E binds to the cofactor D-tubulin complex; interaction with cofactor C then causes the release of tubulin polypeptides that are committed to the native state.</text>
</comment>
<proteinExistence type="inferred from homology"/>
<dbReference type="InterPro" id="IPR004226">
    <property type="entry name" value="TBCA"/>
</dbReference>
<dbReference type="Gene3D" id="1.20.58.90">
    <property type="match status" value="1"/>
</dbReference>
<evidence type="ECO:0000313" key="11">
    <source>
        <dbReference type="Proteomes" id="UP000644660"/>
    </source>
</evidence>
<evidence type="ECO:0000256" key="9">
    <source>
        <dbReference type="RuleBase" id="RU364030"/>
    </source>
</evidence>
<comment type="function">
    <text evidence="1">Tubulin-folding protein; involved in the early step of the tubulin folding pathway.</text>
</comment>
<evidence type="ECO:0000256" key="3">
    <source>
        <dbReference type="ARBA" id="ARBA00006806"/>
    </source>
</evidence>
<dbReference type="FunFam" id="1.20.58.90:FF:000010">
    <property type="entry name" value="Tubulin-specific chaperone A"/>
    <property type="match status" value="1"/>
</dbReference>
<gene>
    <name evidence="10" type="ORF">KABA2_02S07040</name>
</gene>
<dbReference type="SUPFAM" id="SSF46988">
    <property type="entry name" value="Tubulin chaperone cofactor A"/>
    <property type="match status" value="1"/>
</dbReference>
<accession>A0A8H2VCQ6</accession>
<comment type="similarity">
    <text evidence="3 9">Belongs to the TBCA family.</text>
</comment>
<evidence type="ECO:0000256" key="5">
    <source>
        <dbReference type="ARBA" id="ARBA00022490"/>
    </source>
</evidence>
<comment type="subcellular location">
    <subcellularLocation>
        <location evidence="2 9">Cytoplasm</location>
        <location evidence="2 9">Cytoskeleton</location>
    </subcellularLocation>
</comment>
<organism evidence="10 11">
    <name type="scientific">Maudiozyma barnettii</name>
    <dbReference type="NCBI Taxonomy" id="61262"/>
    <lineage>
        <taxon>Eukaryota</taxon>
        <taxon>Fungi</taxon>
        <taxon>Dikarya</taxon>
        <taxon>Ascomycota</taxon>
        <taxon>Saccharomycotina</taxon>
        <taxon>Saccharomycetes</taxon>
        <taxon>Saccharomycetales</taxon>
        <taxon>Saccharomycetaceae</taxon>
        <taxon>Maudiozyma</taxon>
    </lineage>
</organism>
<evidence type="ECO:0000256" key="7">
    <source>
        <dbReference type="ARBA" id="ARBA00023186"/>
    </source>
</evidence>
<dbReference type="GO" id="GO:0005874">
    <property type="term" value="C:microtubule"/>
    <property type="evidence" value="ECO:0007669"/>
    <property type="project" value="UniProtKB-KW"/>
</dbReference>
<dbReference type="PANTHER" id="PTHR21500:SF0">
    <property type="entry name" value="TUBULIN-SPECIFIC CHAPERONE A"/>
    <property type="match status" value="1"/>
</dbReference>
<name>A0A8H2VCQ6_9SACH</name>
<evidence type="ECO:0000256" key="1">
    <source>
        <dbReference type="ARBA" id="ARBA00003046"/>
    </source>
</evidence>
<dbReference type="Proteomes" id="UP000644660">
    <property type="component" value="Unassembled WGS sequence"/>
</dbReference>
<keyword evidence="5 9" id="KW-0963">Cytoplasm</keyword>
<reference evidence="10 11" key="1">
    <citation type="submission" date="2020-05" db="EMBL/GenBank/DDBJ databases">
        <authorList>
            <person name="Casaregola S."/>
            <person name="Devillers H."/>
            <person name="Grondin C."/>
        </authorList>
    </citation>
    <scope>NUCLEOTIDE SEQUENCE [LARGE SCALE GENOMIC DNA]</scope>
    <source>
        <strain evidence="10 11">CLIB 1767</strain>
    </source>
</reference>
<dbReference type="GO" id="GO:0007023">
    <property type="term" value="P:post-chaperonin tubulin folding pathway"/>
    <property type="evidence" value="ECO:0007669"/>
    <property type="project" value="UniProtKB-UniRule"/>
</dbReference>
<protein>
    <recommendedName>
        <fullName evidence="4 9">Tubulin-specific chaperone A</fullName>
    </recommendedName>
</protein>
<dbReference type="OrthoDB" id="296187at2759"/>
<dbReference type="GO" id="GO:0048487">
    <property type="term" value="F:beta-tubulin binding"/>
    <property type="evidence" value="ECO:0007669"/>
    <property type="project" value="InterPro"/>
</dbReference>
<dbReference type="EMBL" id="CAEFZW010000002">
    <property type="protein sequence ID" value="CAB4252900.1"/>
    <property type="molecule type" value="Genomic_DNA"/>
</dbReference>
<evidence type="ECO:0000256" key="8">
    <source>
        <dbReference type="ARBA" id="ARBA00023212"/>
    </source>
</evidence>
<dbReference type="GeneID" id="64856041"/>
<keyword evidence="7 9" id="KW-0143">Chaperone</keyword>
<evidence type="ECO:0000256" key="6">
    <source>
        <dbReference type="ARBA" id="ARBA00022701"/>
    </source>
</evidence>
<dbReference type="GO" id="GO:0007021">
    <property type="term" value="P:tubulin complex assembly"/>
    <property type="evidence" value="ECO:0007669"/>
    <property type="project" value="UniProtKB-UniRule"/>
</dbReference>
<keyword evidence="8 9" id="KW-0206">Cytoskeleton</keyword>
<dbReference type="GO" id="GO:0005829">
    <property type="term" value="C:cytosol"/>
    <property type="evidence" value="ECO:0007669"/>
    <property type="project" value="TreeGrafter"/>
</dbReference>
<evidence type="ECO:0000256" key="2">
    <source>
        <dbReference type="ARBA" id="ARBA00004245"/>
    </source>
</evidence>
<dbReference type="PANTHER" id="PTHR21500">
    <property type="entry name" value="TUBULIN-SPECIFIC CHAPERONE A"/>
    <property type="match status" value="1"/>
</dbReference>
<comment type="caution">
    <text evidence="10">The sequence shown here is derived from an EMBL/GenBank/DDBJ whole genome shotgun (WGS) entry which is preliminary data.</text>
</comment>
<evidence type="ECO:0000313" key="10">
    <source>
        <dbReference type="EMBL" id="CAB4252900.1"/>
    </source>
</evidence>
<dbReference type="AlphaFoldDB" id="A0A8H2VCQ6"/>